<reference evidence="2" key="3">
    <citation type="submission" date="2025-09" db="UniProtKB">
        <authorList>
            <consortium name="Ensembl"/>
        </authorList>
    </citation>
    <scope>IDENTIFICATION</scope>
</reference>
<keyword evidence="1" id="KW-1133">Transmembrane helix</keyword>
<dbReference type="Ensembl" id="ENSACAT00000050302.1">
    <property type="protein sequence ID" value="ENSACAP00000025881.1"/>
    <property type="gene ID" value="ENSACAG00000037839.1"/>
</dbReference>
<accession>A0A803SSE1</accession>
<reference evidence="2" key="2">
    <citation type="submission" date="2025-08" db="UniProtKB">
        <authorList>
            <consortium name="Ensembl"/>
        </authorList>
    </citation>
    <scope>IDENTIFICATION</scope>
</reference>
<organism evidence="2 3">
    <name type="scientific">Anolis carolinensis</name>
    <name type="common">Green anole</name>
    <name type="synonym">American chameleon</name>
    <dbReference type="NCBI Taxonomy" id="28377"/>
    <lineage>
        <taxon>Eukaryota</taxon>
        <taxon>Metazoa</taxon>
        <taxon>Chordata</taxon>
        <taxon>Craniata</taxon>
        <taxon>Vertebrata</taxon>
        <taxon>Euteleostomi</taxon>
        <taxon>Lepidosauria</taxon>
        <taxon>Squamata</taxon>
        <taxon>Bifurcata</taxon>
        <taxon>Unidentata</taxon>
        <taxon>Episquamata</taxon>
        <taxon>Toxicofera</taxon>
        <taxon>Iguania</taxon>
        <taxon>Dactyloidae</taxon>
        <taxon>Anolis</taxon>
    </lineage>
</organism>
<sequence>VVGVEMAKVFGSLVEFQSELADAAEKLVVIDFSPFFHSLVEKYPDLSALTYFTTGIYVYMGIECLPYMYIM</sequence>
<keyword evidence="3" id="KW-1185">Reference proteome</keyword>
<dbReference type="AlphaFoldDB" id="A0A803SSE1"/>
<proteinExistence type="predicted"/>
<keyword evidence="1" id="KW-0472">Membrane</keyword>
<protein>
    <submittedName>
        <fullName evidence="2">Uncharacterized protein</fullName>
    </submittedName>
</protein>
<reference evidence="2 3" key="1">
    <citation type="submission" date="2009-12" db="EMBL/GenBank/DDBJ databases">
        <title>The Genome Sequence of Anolis carolinensis (Green Anole Lizard).</title>
        <authorList>
            <consortium name="The Genome Sequencing Platform"/>
            <person name="Di Palma F."/>
            <person name="Alfoldi J."/>
            <person name="Heiman D."/>
            <person name="Young S."/>
            <person name="Grabherr M."/>
            <person name="Johnson J."/>
            <person name="Lander E.S."/>
            <person name="Lindblad-Toh K."/>
        </authorList>
    </citation>
    <scope>NUCLEOTIDE SEQUENCE [LARGE SCALE GENOMIC DNA]</scope>
    <source>
        <strain evidence="2 3">JBL SC #1</strain>
    </source>
</reference>
<dbReference type="Proteomes" id="UP000001646">
    <property type="component" value="Chromosome 3"/>
</dbReference>
<name>A0A803SSE1_ANOCA</name>
<evidence type="ECO:0000256" key="1">
    <source>
        <dbReference type="SAM" id="Phobius"/>
    </source>
</evidence>
<evidence type="ECO:0000313" key="3">
    <source>
        <dbReference type="Proteomes" id="UP000001646"/>
    </source>
</evidence>
<feature type="transmembrane region" description="Helical" evidence="1">
    <location>
        <begin position="48"/>
        <end position="70"/>
    </location>
</feature>
<keyword evidence="1" id="KW-0812">Transmembrane</keyword>
<evidence type="ECO:0000313" key="2">
    <source>
        <dbReference type="Ensembl" id="ENSACAP00000025881.1"/>
    </source>
</evidence>
<dbReference type="InParanoid" id="A0A803SSE1"/>